<feature type="region of interest" description="Disordered" evidence="9">
    <location>
        <begin position="1"/>
        <end position="81"/>
    </location>
</feature>
<feature type="region of interest" description="Disordered" evidence="9">
    <location>
        <begin position="119"/>
        <end position="139"/>
    </location>
</feature>
<evidence type="ECO:0000256" key="8">
    <source>
        <dbReference type="RuleBase" id="RU368066"/>
    </source>
</evidence>
<sequence length="551" mass="58255">MADVKTYPYPPADASAMQPMLPGGSSSSPYPPSAYPPQPSSGDPYNGKGVAGGPATAPPGYGTPNEPIVQGPPPEARFQPPNGPQDLWAAILFVIHFLGFGALTAYALSQINWSTMRRKDAPAPAPSTPNSGSGGSGSSGQGIDFGTAAISAVIVAAIAAVCASIGYLLLMRKFPKQLIKLTYFLTAFYFLVAGGFMLVFANAIVGGIFLFCAALNILVYFWIRKRIPFTAVLLSTVADVTAQYTGPIWLGIASLLVELVYAGIFTLSIIACSIVFNGSESNNGRLTGTMYIVWVFLVFSMYWTTQVCQNVVHVSISGVFAAFYFLQGSPAGMPANPTMGSLKRAMTTSFGSICYGSLLVAIIQTLRAVIDGAKKNNDSPIVAFIICCIDCLLACLQGILEAFNKFAFCQVAIYGKDYCRAAKDTWQLIKDRGIEALIADSLIDNVLGFGMLLCAGITTLVSWLVYAATRAATNAPAVSGGVDVALIIVLITAAVLGALLFGLLSMVIDSGVTCTFVCLAEDPAALKATKPELWEKIRITYPEAAFVSMYS</sequence>
<evidence type="ECO:0000256" key="6">
    <source>
        <dbReference type="ARBA" id="ARBA00022989"/>
    </source>
</evidence>
<feature type="transmembrane region" description="Helical" evidence="8">
    <location>
        <begin position="288"/>
        <end position="304"/>
    </location>
</feature>
<keyword evidence="5 8" id="KW-0812">Transmembrane</keyword>
<feature type="compositionally biased region" description="Pro residues" evidence="9">
    <location>
        <begin position="29"/>
        <end position="39"/>
    </location>
</feature>
<feature type="transmembrane region" description="Helical" evidence="8">
    <location>
        <begin position="311"/>
        <end position="329"/>
    </location>
</feature>
<dbReference type="GO" id="GO:0005886">
    <property type="term" value="C:plasma membrane"/>
    <property type="evidence" value="ECO:0007669"/>
    <property type="project" value="UniProtKB-SubCell"/>
</dbReference>
<feature type="transmembrane region" description="Helical" evidence="8">
    <location>
        <begin position="87"/>
        <end position="108"/>
    </location>
</feature>
<feature type="transmembrane region" description="Helical" evidence="8">
    <location>
        <begin position="446"/>
        <end position="469"/>
    </location>
</feature>
<dbReference type="Pfam" id="PF04515">
    <property type="entry name" value="Choline_transpo"/>
    <property type="match status" value="1"/>
</dbReference>
<feature type="transmembrane region" description="Helical" evidence="8">
    <location>
        <begin position="349"/>
        <end position="369"/>
    </location>
</feature>
<protein>
    <recommendedName>
        <fullName evidence="4 8">Protein PNS1</fullName>
    </recommendedName>
</protein>
<dbReference type="OrthoDB" id="44736at2759"/>
<reference evidence="10 11" key="1">
    <citation type="submission" date="2016-07" db="EMBL/GenBank/DDBJ databases">
        <title>Pervasive Adenine N6-methylation of Active Genes in Fungi.</title>
        <authorList>
            <consortium name="DOE Joint Genome Institute"/>
            <person name="Mondo S.J."/>
            <person name="Dannebaum R.O."/>
            <person name="Kuo R.C."/>
            <person name="Labutti K."/>
            <person name="Haridas S."/>
            <person name="Kuo A."/>
            <person name="Salamov A."/>
            <person name="Ahrendt S.R."/>
            <person name="Lipzen A."/>
            <person name="Sullivan W."/>
            <person name="Andreopoulos W.B."/>
            <person name="Clum A."/>
            <person name="Lindquist E."/>
            <person name="Daum C."/>
            <person name="Ramamoorthy G.K."/>
            <person name="Gryganskyi A."/>
            <person name="Culley D."/>
            <person name="Magnuson J.K."/>
            <person name="James T.Y."/>
            <person name="O'Malley M.A."/>
            <person name="Stajich J.E."/>
            <person name="Spatafora J.W."/>
            <person name="Visel A."/>
            <person name="Grigoriev I.V."/>
        </authorList>
    </citation>
    <scope>NUCLEOTIDE SEQUENCE [LARGE SCALE GENOMIC DNA]</scope>
    <source>
        <strain evidence="10 11">PL171</strain>
    </source>
</reference>
<feature type="compositionally biased region" description="Low complexity" evidence="9">
    <location>
        <begin position="53"/>
        <end position="64"/>
    </location>
</feature>
<evidence type="ECO:0000256" key="7">
    <source>
        <dbReference type="ARBA" id="ARBA00023136"/>
    </source>
</evidence>
<keyword evidence="7 8" id="KW-0472">Membrane</keyword>
<dbReference type="Proteomes" id="UP000193411">
    <property type="component" value="Unassembled WGS sequence"/>
</dbReference>
<dbReference type="PANTHER" id="PTHR12385">
    <property type="entry name" value="CHOLINE TRANSPORTER-LIKE (SLC FAMILY 44)"/>
    <property type="match status" value="1"/>
</dbReference>
<evidence type="ECO:0000313" key="10">
    <source>
        <dbReference type="EMBL" id="ORZ38208.1"/>
    </source>
</evidence>
<comment type="subcellular location">
    <subcellularLocation>
        <location evidence="8">Cell membrane</location>
        <topology evidence="8">Multi-pass membrane protein</topology>
    </subcellularLocation>
    <subcellularLocation>
        <location evidence="2">Membrane</location>
        <topology evidence="2">Multi-pass membrane protein</topology>
    </subcellularLocation>
</comment>
<feature type="transmembrane region" description="Helical" evidence="8">
    <location>
        <begin position="204"/>
        <end position="223"/>
    </location>
</feature>
<dbReference type="PANTHER" id="PTHR12385:SF4">
    <property type="entry name" value="PROTEIN PNS1"/>
    <property type="match status" value="1"/>
</dbReference>
<evidence type="ECO:0000256" key="4">
    <source>
        <dbReference type="ARBA" id="ARBA00015388"/>
    </source>
</evidence>
<feature type="transmembrane region" description="Helical" evidence="8">
    <location>
        <begin position="481"/>
        <end position="508"/>
    </location>
</feature>
<feature type="transmembrane region" description="Helical" evidence="8">
    <location>
        <begin position="181"/>
        <end position="198"/>
    </location>
</feature>
<accession>A0A1Y2HUC2</accession>
<comment type="caution">
    <text evidence="10">The sequence shown here is derived from an EMBL/GenBank/DDBJ whole genome shotgun (WGS) entry which is preliminary data.</text>
</comment>
<evidence type="ECO:0000256" key="1">
    <source>
        <dbReference type="ARBA" id="ARBA00002957"/>
    </source>
</evidence>
<evidence type="ECO:0000256" key="2">
    <source>
        <dbReference type="ARBA" id="ARBA00004141"/>
    </source>
</evidence>
<keyword evidence="6 8" id="KW-1133">Transmembrane helix</keyword>
<feature type="transmembrane region" description="Helical" evidence="8">
    <location>
        <begin position="148"/>
        <end position="169"/>
    </location>
</feature>
<evidence type="ECO:0000256" key="5">
    <source>
        <dbReference type="ARBA" id="ARBA00022692"/>
    </source>
</evidence>
<proteinExistence type="inferred from homology"/>
<dbReference type="InterPro" id="IPR007603">
    <property type="entry name" value="Choline_transptr-like"/>
</dbReference>
<comment type="function">
    <text evidence="1 8">Probably involved in transport through the plasma membrane.</text>
</comment>
<evidence type="ECO:0000256" key="3">
    <source>
        <dbReference type="ARBA" id="ARBA00007168"/>
    </source>
</evidence>
<gene>
    <name evidence="10" type="ORF">BCR44DRAFT_59951</name>
</gene>
<dbReference type="EMBL" id="MCFL01000009">
    <property type="protein sequence ID" value="ORZ38208.1"/>
    <property type="molecule type" value="Genomic_DNA"/>
</dbReference>
<feature type="transmembrane region" description="Helical" evidence="8">
    <location>
        <begin position="248"/>
        <end position="276"/>
    </location>
</feature>
<name>A0A1Y2HUC2_9FUNG</name>
<keyword evidence="11" id="KW-1185">Reference proteome</keyword>
<comment type="similarity">
    <text evidence="3 8">Belongs to the CTL (choline transporter-like) family.</text>
</comment>
<evidence type="ECO:0000256" key="9">
    <source>
        <dbReference type="SAM" id="MobiDB-lite"/>
    </source>
</evidence>
<organism evidence="10 11">
    <name type="scientific">Catenaria anguillulae PL171</name>
    <dbReference type="NCBI Taxonomy" id="765915"/>
    <lineage>
        <taxon>Eukaryota</taxon>
        <taxon>Fungi</taxon>
        <taxon>Fungi incertae sedis</taxon>
        <taxon>Blastocladiomycota</taxon>
        <taxon>Blastocladiomycetes</taxon>
        <taxon>Blastocladiales</taxon>
        <taxon>Catenariaceae</taxon>
        <taxon>Catenaria</taxon>
    </lineage>
</organism>
<evidence type="ECO:0000313" key="11">
    <source>
        <dbReference type="Proteomes" id="UP000193411"/>
    </source>
</evidence>
<feature type="transmembrane region" description="Helical" evidence="8">
    <location>
        <begin position="381"/>
        <end position="400"/>
    </location>
</feature>
<dbReference type="AlphaFoldDB" id="A0A1Y2HUC2"/>
<dbReference type="GO" id="GO:0022857">
    <property type="term" value="F:transmembrane transporter activity"/>
    <property type="evidence" value="ECO:0007669"/>
    <property type="project" value="UniProtKB-UniRule"/>
</dbReference>